<evidence type="ECO:0000313" key="2">
    <source>
        <dbReference type="EnsemblMetazoa" id="ENSAATROPP006662"/>
    </source>
</evidence>
<proteinExistence type="predicted"/>
<organism evidence="2 3">
    <name type="scientific">Anopheles atroparvus</name>
    <name type="common">European mosquito</name>
    <dbReference type="NCBI Taxonomy" id="41427"/>
    <lineage>
        <taxon>Eukaryota</taxon>
        <taxon>Metazoa</taxon>
        <taxon>Ecdysozoa</taxon>
        <taxon>Arthropoda</taxon>
        <taxon>Hexapoda</taxon>
        <taxon>Insecta</taxon>
        <taxon>Pterygota</taxon>
        <taxon>Neoptera</taxon>
        <taxon>Endopterygota</taxon>
        <taxon>Diptera</taxon>
        <taxon>Nematocera</taxon>
        <taxon>Culicoidea</taxon>
        <taxon>Culicidae</taxon>
        <taxon>Anophelinae</taxon>
        <taxon>Anopheles</taxon>
    </lineage>
</organism>
<feature type="region of interest" description="Disordered" evidence="1">
    <location>
        <begin position="1"/>
        <end position="27"/>
    </location>
</feature>
<protein>
    <submittedName>
        <fullName evidence="2">Uncharacterized protein</fullName>
    </submittedName>
</protein>
<reference evidence="2" key="1">
    <citation type="submission" date="2024-04" db="UniProtKB">
        <authorList>
            <consortium name="EnsemblMetazoa"/>
        </authorList>
    </citation>
    <scope>IDENTIFICATION</scope>
    <source>
        <strain evidence="2">EBRO</strain>
    </source>
</reference>
<dbReference type="Proteomes" id="UP000075880">
    <property type="component" value="Unassembled WGS sequence"/>
</dbReference>
<dbReference type="AlphaFoldDB" id="A0AAG5D5P3"/>
<evidence type="ECO:0000313" key="3">
    <source>
        <dbReference type="Proteomes" id="UP000075880"/>
    </source>
</evidence>
<dbReference type="EnsemblMetazoa" id="ENSAATROPT007436">
    <property type="protein sequence ID" value="ENSAATROPP006662"/>
    <property type="gene ID" value="ENSAATROPG006053"/>
</dbReference>
<evidence type="ECO:0000256" key="1">
    <source>
        <dbReference type="SAM" id="MobiDB-lite"/>
    </source>
</evidence>
<name>A0AAG5D5P3_ANOAO</name>
<feature type="compositionally biased region" description="Low complexity" evidence="1">
    <location>
        <begin position="10"/>
        <end position="20"/>
    </location>
</feature>
<accession>A0AAG5D5P3</accession>
<keyword evidence="3" id="KW-1185">Reference proteome</keyword>
<sequence>NEGRILFANTQHSHTSTSAHSHTHTVERTKLQPASAVNLLAELRARLIHGSPQQPVGQQTGNRCKVTHRNASTARLAVFIRDGLHRTRA</sequence>